<dbReference type="InterPro" id="IPR008271">
    <property type="entry name" value="Ser/Thr_kinase_AS"/>
</dbReference>
<evidence type="ECO:0000313" key="8">
    <source>
        <dbReference type="Proteomes" id="UP001244341"/>
    </source>
</evidence>
<keyword evidence="4" id="KW-0418">Kinase</keyword>
<dbReference type="Proteomes" id="UP001244341">
    <property type="component" value="Chromosome 1b"/>
</dbReference>
<accession>A0ABY8TJ48</accession>
<evidence type="ECO:0000256" key="1">
    <source>
        <dbReference type="ARBA" id="ARBA00022527"/>
    </source>
</evidence>
<keyword evidence="3" id="KW-0547">Nucleotide-binding</keyword>
<evidence type="ECO:0000256" key="5">
    <source>
        <dbReference type="ARBA" id="ARBA00022840"/>
    </source>
</evidence>
<dbReference type="InterPro" id="IPR011009">
    <property type="entry name" value="Kinase-like_dom_sf"/>
</dbReference>
<gene>
    <name evidence="7" type="ORF">OEZ85_008545</name>
</gene>
<keyword evidence="2" id="KW-0808">Transferase</keyword>
<dbReference type="InterPro" id="IPR000719">
    <property type="entry name" value="Prot_kinase_dom"/>
</dbReference>
<dbReference type="SMART" id="SM00220">
    <property type="entry name" value="S_TKc"/>
    <property type="match status" value="1"/>
</dbReference>
<protein>
    <recommendedName>
        <fullName evidence="6">Protein kinase domain-containing protein</fullName>
    </recommendedName>
</protein>
<evidence type="ECO:0000256" key="4">
    <source>
        <dbReference type="ARBA" id="ARBA00022777"/>
    </source>
</evidence>
<feature type="domain" description="Protein kinase" evidence="6">
    <location>
        <begin position="1"/>
        <end position="270"/>
    </location>
</feature>
<evidence type="ECO:0000259" key="6">
    <source>
        <dbReference type="PROSITE" id="PS50011"/>
    </source>
</evidence>
<dbReference type="SUPFAM" id="SSF56112">
    <property type="entry name" value="Protein kinase-like (PK-like)"/>
    <property type="match status" value="1"/>
</dbReference>
<keyword evidence="8" id="KW-1185">Reference proteome</keyword>
<dbReference type="PROSITE" id="PS50011">
    <property type="entry name" value="PROTEIN_KINASE_DOM"/>
    <property type="match status" value="1"/>
</dbReference>
<dbReference type="Gene3D" id="1.10.510.10">
    <property type="entry name" value="Transferase(Phosphotransferase) domain 1"/>
    <property type="match status" value="1"/>
</dbReference>
<name>A0ABY8TJ48_TETOB</name>
<dbReference type="PROSITE" id="PS00108">
    <property type="entry name" value="PROTEIN_KINASE_ST"/>
    <property type="match status" value="1"/>
</dbReference>
<proteinExistence type="predicted"/>
<reference evidence="7 8" key="1">
    <citation type="submission" date="2023-05" db="EMBL/GenBank/DDBJ databases">
        <title>A 100% complete, gapless, phased diploid assembly of the Scenedesmus obliquus UTEX 3031 genome.</title>
        <authorList>
            <person name="Biondi T.C."/>
            <person name="Hanschen E.R."/>
            <person name="Kwon T."/>
            <person name="Eng W."/>
            <person name="Kruse C.P.S."/>
            <person name="Koehler S.I."/>
            <person name="Kunde Y."/>
            <person name="Gleasner C.D."/>
            <person name="You Mak K.T."/>
            <person name="Polle J."/>
            <person name="Hovde B.T."/>
            <person name="Starkenburg S.R."/>
        </authorList>
    </citation>
    <scope>NUCLEOTIDE SEQUENCE [LARGE SCALE GENOMIC DNA]</scope>
    <source>
        <strain evidence="7 8">DOE0152z</strain>
    </source>
</reference>
<dbReference type="EMBL" id="CP126208">
    <property type="protein sequence ID" value="WIA09133.1"/>
    <property type="molecule type" value="Genomic_DNA"/>
</dbReference>
<dbReference type="PANTHER" id="PTHR24350">
    <property type="entry name" value="SERINE/THREONINE-PROTEIN KINASE IAL-RELATED"/>
    <property type="match status" value="1"/>
</dbReference>
<keyword evidence="1" id="KW-0723">Serine/threonine-protein kinase</keyword>
<keyword evidence="5" id="KW-0067">ATP-binding</keyword>
<evidence type="ECO:0000256" key="2">
    <source>
        <dbReference type="ARBA" id="ARBA00022679"/>
    </source>
</evidence>
<organism evidence="7 8">
    <name type="scientific">Tetradesmus obliquus</name>
    <name type="common">Green alga</name>
    <name type="synonym">Acutodesmus obliquus</name>
    <dbReference type="NCBI Taxonomy" id="3088"/>
    <lineage>
        <taxon>Eukaryota</taxon>
        <taxon>Viridiplantae</taxon>
        <taxon>Chlorophyta</taxon>
        <taxon>core chlorophytes</taxon>
        <taxon>Chlorophyceae</taxon>
        <taxon>CS clade</taxon>
        <taxon>Sphaeropleales</taxon>
        <taxon>Scenedesmaceae</taxon>
        <taxon>Tetradesmus</taxon>
    </lineage>
</organism>
<dbReference type="Pfam" id="PF00069">
    <property type="entry name" value="Pkinase"/>
    <property type="match status" value="1"/>
</dbReference>
<evidence type="ECO:0000313" key="7">
    <source>
        <dbReference type="EMBL" id="WIA09133.1"/>
    </source>
</evidence>
<sequence length="420" mass="45051">MPQFRLLHRGCISSVFCSGEQESEHKIVKAYHKCCDLQARHWLNISREVAILTTLRDLKVPGVVQLCGTLDDGANLCLVFKPCRGGDLYKRLAQCGLLSEAQLCREVIIPLLKVLCRLHGLGIIHRDVKPENVFFDSRGSLVLGDFGLAIRAPERATSRVGTLDYMAPEVLAQPSPDVVALRQLKPRHLPAYDNKVDVWALGVLVYEALMGVTPFGHPDPETASLQAQFRRPAPLRPGVSGGCADFVARVLTKQAGLRPSAALLLGHPWVQAHLEGADVAAHQAAAQQWNGALQGGRLHSFAANIERCHVLASPMAAQIAAWPASSIPPSPMAGNPPAAASSTNNASCVQLLSPCKHIPAAAAAAASPARPHVLALSPLPGLAAVLEEQLEVAKKTHARKLWKKVQGVCRMMAKPRPLAA</sequence>
<evidence type="ECO:0000256" key="3">
    <source>
        <dbReference type="ARBA" id="ARBA00022741"/>
    </source>
</evidence>
<dbReference type="InterPro" id="IPR030616">
    <property type="entry name" value="Aur-like"/>
</dbReference>